<accession>A0ABQ9NL54</accession>
<dbReference type="Proteomes" id="UP001172684">
    <property type="component" value="Unassembled WGS sequence"/>
</dbReference>
<proteinExistence type="predicted"/>
<keyword evidence="5" id="KW-0732">Signal</keyword>
<keyword evidence="7" id="KW-1185">Reference proteome</keyword>
<keyword evidence="3" id="KW-1133">Transmembrane helix</keyword>
<evidence type="ECO:0000256" key="1">
    <source>
        <dbReference type="ARBA" id="ARBA00004141"/>
    </source>
</evidence>
<evidence type="ECO:0000256" key="2">
    <source>
        <dbReference type="ARBA" id="ARBA00022692"/>
    </source>
</evidence>
<feature type="non-terminal residue" evidence="6">
    <location>
        <position position="1"/>
    </location>
</feature>
<comment type="caution">
    <text evidence="6">The sequence shown here is derived from an EMBL/GenBank/DDBJ whole genome shotgun (WGS) entry which is preliminary data.</text>
</comment>
<dbReference type="InterPro" id="IPR006603">
    <property type="entry name" value="PQ-loop_rpt"/>
</dbReference>
<reference evidence="6" key="1">
    <citation type="submission" date="2022-10" db="EMBL/GenBank/DDBJ databases">
        <title>Culturing micro-colonial fungi from biological soil crusts in the Mojave desert and describing Neophaeococcomyces mojavensis, and introducing the new genera and species Taxawa tesnikishii.</title>
        <authorList>
            <person name="Kurbessoian T."/>
            <person name="Stajich J.E."/>
        </authorList>
    </citation>
    <scope>NUCLEOTIDE SEQUENCE</scope>
    <source>
        <strain evidence="6">TK_1</strain>
    </source>
</reference>
<comment type="subcellular location">
    <subcellularLocation>
        <location evidence="1">Membrane</location>
        <topology evidence="1">Multi-pass membrane protein</topology>
    </subcellularLocation>
</comment>
<dbReference type="Pfam" id="PF04193">
    <property type="entry name" value="PQ-loop"/>
    <property type="match status" value="1"/>
</dbReference>
<protein>
    <submittedName>
        <fullName evidence="6">Uncharacterized protein</fullName>
    </submittedName>
</protein>
<feature type="chain" id="PRO_5047483642" evidence="5">
    <location>
        <begin position="22"/>
        <end position="151"/>
    </location>
</feature>
<gene>
    <name evidence="6" type="ORF">H2201_009085</name>
</gene>
<dbReference type="PANTHER" id="PTHR14856:SF9">
    <property type="entry name" value="PQ-LOOP REPEAT-CONTAINING PROTEIN 1"/>
    <property type="match status" value="1"/>
</dbReference>
<sequence>PYWLFLLYLTLALLALQVLLGPYPAYSTFQGYLALGIEATLPLPQLAANQRRRSVKGFRASVLANWLLGDAFKMVWFFTAPAGEVPGVFKACGVFQAACDVLLGVQAWVFGDGVGVGDVGGLVKDEVVGITEVGGVAMEELEGMWEGRRGV</sequence>
<dbReference type="EMBL" id="JAPDRL010000284">
    <property type="protein sequence ID" value="KAJ9653896.1"/>
    <property type="molecule type" value="Genomic_DNA"/>
</dbReference>
<evidence type="ECO:0000256" key="3">
    <source>
        <dbReference type="ARBA" id="ARBA00022989"/>
    </source>
</evidence>
<evidence type="ECO:0000256" key="5">
    <source>
        <dbReference type="SAM" id="SignalP"/>
    </source>
</evidence>
<evidence type="ECO:0000313" key="7">
    <source>
        <dbReference type="Proteomes" id="UP001172684"/>
    </source>
</evidence>
<name>A0ABQ9NL54_9PEZI</name>
<evidence type="ECO:0000313" key="6">
    <source>
        <dbReference type="EMBL" id="KAJ9653896.1"/>
    </source>
</evidence>
<dbReference type="PANTHER" id="PTHR14856">
    <property type="entry name" value="PQ-LOOP REPEAT-CONTAINING PROTEIN 1-LIKE PROTEIN"/>
    <property type="match status" value="1"/>
</dbReference>
<feature type="signal peptide" evidence="5">
    <location>
        <begin position="1"/>
        <end position="21"/>
    </location>
</feature>
<evidence type="ECO:0000256" key="4">
    <source>
        <dbReference type="ARBA" id="ARBA00023136"/>
    </source>
</evidence>
<organism evidence="6 7">
    <name type="scientific">Coniosporium apollinis</name>
    <dbReference type="NCBI Taxonomy" id="61459"/>
    <lineage>
        <taxon>Eukaryota</taxon>
        <taxon>Fungi</taxon>
        <taxon>Dikarya</taxon>
        <taxon>Ascomycota</taxon>
        <taxon>Pezizomycotina</taxon>
        <taxon>Dothideomycetes</taxon>
        <taxon>Dothideomycetes incertae sedis</taxon>
        <taxon>Coniosporium</taxon>
    </lineage>
</organism>
<keyword evidence="4" id="KW-0472">Membrane</keyword>
<dbReference type="InterPro" id="IPR052241">
    <property type="entry name" value="SLC66/Scramblase_ANY1"/>
</dbReference>
<keyword evidence="2" id="KW-0812">Transmembrane</keyword>